<evidence type="ECO:0000256" key="1">
    <source>
        <dbReference type="ARBA" id="ARBA00004442"/>
    </source>
</evidence>
<dbReference type="AlphaFoldDB" id="A0A3A8NMC5"/>
<dbReference type="InterPro" id="IPR006664">
    <property type="entry name" value="OMP_bac"/>
</dbReference>
<evidence type="ECO:0000256" key="2">
    <source>
        <dbReference type="ARBA" id="ARBA00023136"/>
    </source>
</evidence>
<reference evidence="8" key="1">
    <citation type="submission" date="2018-09" db="EMBL/GenBank/DDBJ databases">
        <authorList>
            <person name="Livingstone P.G."/>
            <person name="Whitworth D.E."/>
        </authorList>
    </citation>
    <scope>NUCLEOTIDE SEQUENCE [LARGE SCALE GENOMIC DNA]</scope>
    <source>
        <strain evidence="8">CA040B</strain>
    </source>
</reference>
<accession>A0A3A8NMC5</accession>
<feature type="region of interest" description="Disordered" evidence="5">
    <location>
        <begin position="330"/>
        <end position="462"/>
    </location>
</feature>
<dbReference type="PRINTS" id="PR01021">
    <property type="entry name" value="OMPADOMAIN"/>
</dbReference>
<evidence type="ECO:0000259" key="6">
    <source>
        <dbReference type="PROSITE" id="PS51123"/>
    </source>
</evidence>
<feature type="compositionally biased region" description="Low complexity" evidence="5">
    <location>
        <begin position="178"/>
        <end position="207"/>
    </location>
</feature>
<evidence type="ECO:0000313" key="8">
    <source>
        <dbReference type="Proteomes" id="UP000273405"/>
    </source>
</evidence>
<feature type="region of interest" description="Disordered" evidence="5">
    <location>
        <begin position="178"/>
        <end position="222"/>
    </location>
</feature>
<dbReference type="InterPro" id="IPR006665">
    <property type="entry name" value="OmpA-like"/>
</dbReference>
<dbReference type="Proteomes" id="UP000273405">
    <property type="component" value="Unassembled WGS sequence"/>
</dbReference>
<dbReference type="Pfam" id="PF00691">
    <property type="entry name" value="OmpA"/>
    <property type="match status" value="1"/>
</dbReference>
<dbReference type="PANTHER" id="PTHR30329">
    <property type="entry name" value="STATOR ELEMENT OF FLAGELLAR MOTOR COMPLEX"/>
    <property type="match status" value="1"/>
</dbReference>
<evidence type="ECO:0000256" key="4">
    <source>
        <dbReference type="PROSITE-ProRule" id="PRU00473"/>
    </source>
</evidence>
<proteinExistence type="predicted"/>
<dbReference type="SUPFAM" id="SSF103088">
    <property type="entry name" value="OmpA-like"/>
    <property type="match status" value="1"/>
</dbReference>
<keyword evidence="2 4" id="KW-0472">Membrane</keyword>
<feature type="compositionally biased region" description="Basic and acidic residues" evidence="5">
    <location>
        <begin position="208"/>
        <end position="221"/>
    </location>
</feature>
<keyword evidence="8" id="KW-1185">Reference proteome</keyword>
<dbReference type="InterPro" id="IPR006690">
    <property type="entry name" value="OMPA-like_CS"/>
</dbReference>
<keyword evidence="3" id="KW-0998">Cell outer membrane</keyword>
<name>A0A3A8NMC5_9BACT</name>
<dbReference type="PANTHER" id="PTHR30329:SF21">
    <property type="entry name" value="LIPOPROTEIN YIAD-RELATED"/>
    <property type="match status" value="1"/>
</dbReference>
<feature type="domain" description="OmpA-like" evidence="6">
    <location>
        <begin position="247"/>
        <end position="363"/>
    </location>
</feature>
<dbReference type="OrthoDB" id="9805566at2"/>
<protein>
    <submittedName>
        <fullName evidence="7">DUF4398 domain-containing protein</fullName>
    </submittedName>
</protein>
<dbReference type="PROSITE" id="PS01068">
    <property type="entry name" value="OMPA_1"/>
    <property type="match status" value="1"/>
</dbReference>
<organism evidence="7 8">
    <name type="scientific">Corallococcus sicarius</name>
    <dbReference type="NCBI Taxonomy" id="2316726"/>
    <lineage>
        <taxon>Bacteria</taxon>
        <taxon>Pseudomonadati</taxon>
        <taxon>Myxococcota</taxon>
        <taxon>Myxococcia</taxon>
        <taxon>Myxococcales</taxon>
        <taxon>Cystobacterineae</taxon>
        <taxon>Myxococcaceae</taxon>
        <taxon>Corallococcus</taxon>
    </lineage>
</organism>
<gene>
    <name evidence="7" type="ORF">D7X12_08630</name>
</gene>
<feature type="compositionally biased region" description="Pro residues" evidence="5">
    <location>
        <begin position="452"/>
        <end position="462"/>
    </location>
</feature>
<dbReference type="GO" id="GO:0009279">
    <property type="term" value="C:cell outer membrane"/>
    <property type="evidence" value="ECO:0007669"/>
    <property type="project" value="UniProtKB-SubCell"/>
</dbReference>
<feature type="compositionally biased region" description="Low complexity" evidence="5">
    <location>
        <begin position="376"/>
        <end position="417"/>
    </location>
</feature>
<sequence length="462" mass="50534">MQRWKQGWLALAGASALTVVGCAHGPPPSELTAAREAYHELTRSPEGRERPADVAAARVALQEAENEYADSEGSVRTRSLAYVALRKAEIADARGEADLAAQQRAQAEAALRQQQEARAQTLTRQQEEERARYEQQRLQYEQQRAQLEAQRQQYAQQQAQTEAQRQQELERIRTAEAQQRQQLEAENQQRLQQQTAEAQRLAQANQELQRRTQELEQERQARLQAEQRAAQALAQLQDKDLKVREEARGTVVTLSGSVLFASNAVDLLPSARDRLSDVATALQESQNPLLIEGHTDSRGTDDYNSQLSQRRAERVREFLISQGVPPNRIEIRGVGEDRPVATNDTAEGRANNRRVEIVMEHTPQPRTTGVGGSGAQQPGQNVQQPGPQGTQPSGQVPQPGVGTQQPSGMGTQPSGQGTQPGGTGGSGLGPNGIDHQNPAPPQGTGTDVQQQMPPPPRSTPGQ</sequence>
<dbReference type="InterPro" id="IPR025511">
    <property type="entry name" value="DUF4398"/>
</dbReference>
<feature type="compositionally biased region" description="Basic and acidic residues" evidence="5">
    <location>
        <begin position="330"/>
        <end position="339"/>
    </location>
</feature>
<dbReference type="EMBL" id="RAWG01000039">
    <property type="protein sequence ID" value="RKH45163.1"/>
    <property type="molecule type" value="Genomic_DNA"/>
</dbReference>
<evidence type="ECO:0000256" key="3">
    <source>
        <dbReference type="ARBA" id="ARBA00023237"/>
    </source>
</evidence>
<feature type="compositionally biased region" description="Gly residues" evidence="5">
    <location>
        <begin position="418"/>
        <end position="430"/>
    </location>
</feature>
<dbReference type="CDD" id="cd07185">
    <property type="entry name" value="OmpA_C-like"/>
    <property type="match status" value="1"/>
</dbReference>
<dbReference type="PROSITE" id="PS51257">
    <property type="entry name" value="PROKAR_LIPOPROTEIN"/>
    <property type="match status" value="1"/>
</dbReference>
<dbReference type="PROSITE" id="PS51123">
    <property type="entry name" value="OMPA_2"/>
    <property type="match status" value="1"/>
</dbReference>
<comment type="caution">
    <text evidence="7">The sequence shown here is derived from an EMBL/GenBank/DDBJ whole genome shotgun (WGS) entry which is preliminary data.</text>
</comment>
<dbReference type="Pfam" id="PF14346">
    <property type="entry name" value="DUF4398"/>
    <property type="match status" value="1"/>
</dbReference>
<dbReference type="InterPro" id="IPR050330">
    <property type="entry name" value="Bact_OuterMem_StrucFunc"/>
</dbReference>
<dbReference type="InterPro" id="IPR036737">
    <property type="entry name" value="OmpA-like_sf"/>
</dbReference>
<comment type="subcellular location">
    <subcellularLocation>
        <location evidence="1">Cell outer membrane</location>
    </subcellularLocation>
</comment>
<evidence type="ECO:0000256" key="5">
    <source>
        <dbReference type="SAM" id="MobiDB-lite"/>
    </source>
</evidence>
<dbReference type="Gene3D" id="3.30.1330.60">
    <property type="entry name" value="OmpA-like domain"/>
    <property type="match status" value="1"/>
</dbReference>
<evidence type="ECO:0000313" key="7">
    <source>
        <dbReference type="EMBL" id="RKH45163.1"/>
    </source>
</evidence>